<protein>
    <recommendedName>
        <fullName evidence="3">Fibronectin type-III domain-containing protein</fullName>
    </recommendedName>
</protein>
<accession>A0A235BQC4</accession>
<reference evidence="1 2" key="1">
    <citation type="submission" date="2017-07" db="EMBL/GenBank/DDBJ databases">
        <title>Recovery of genomes from metagenomes via a dereplication, aggregation, and scoring strategy.</title>
        <authorList>
            <person name="Sieber C.M."/>
            <person name="Probst A.J."/>
            <person name="Sharrar A."/>
            <person name="Thomas B.C."/>
            <person name="Hess M."/>
            <person name="Tringe S.G."/>
            <person name="Banfield J.F."/>
        </authorList>
    </citation>
    <scope>NUCLEOTIDE SEQUENCE [LARGE SCALE GENOMIC DNA]</scope>
    <source>
        <strain evidence="1">JGI_Cruoil_03_51_56</strain>
    </source>
</reference>
<dbReference type="SUPFAM" id="SSF63829">
    <property type="entry name" value="Calcium-dependent phosphotriesterase"/>
    <property type="match status" value="1"/>
</dbReference>
<comment type="caution">
    <text evidence="1">The sequence shown here is derived from an EMBL/GenBank/DDBJ whole genome shotgun (WGS) entry which is preliminary data.</text>
</comment>
<dbReference type="Gene3D" id="2.130.10.10">
    <property type="entry name" value="YVTN repeat-like/Quinoprotein amine dehydrogenase"/>
    <property type="match status" value="1"/>
</dbReference>
<gene>
    <name evidence="1" type="ORF">CH330_07875</name>
</gene>
<sequence length="649" mass="71477">MIYEITTLLCLVMSSWTTPGTESILPEKQEFKNIAILPQGVITLAPCLKDIASLDEASVWSIVQTRNRRYFGTGNNGRVYLLEPGARPKLVFDGGTGEILALCADRRGNVFFGLTPDGTIFRIRPSFPPERFFDTEQNYIFSLLPGPEGELYCATGDKGELYRISYSGRGKLVFTAPQSHITALAWLKLGKELLVGTSPDGIVYRLVFKPGRSHPDVSVLYDTQFDEIRAIAEKGTSIFLATNPAGNSGDTLTGAVLCVSSDGILQWKWNCPDSTVFDILPNASGLLVATGCNGVIYELDSLGHHSLLQKASQPRITSLASGSDGTLVGTANPARVHLLGETFAKEGHILSIPHDCKSPAQFGRVRFRADVPFGTELELDTRSGSSEKPDPSWSKWQETSIIRPVGKSGIRSSAIASPTGRFIQWRARLSTDFPNLSPKLERLDLYYRIPNRPPNIKKLEIAKPTIEEAQKGNACPIRKISWEAEDPDQDSLQFQLYFKGQSETNWKQAGHDLAGREYNLDTRTLPDGWYRFKLVASDRLSKPKESALNTQTVSLPVLVDNSPPRVINIKLRGNRLTFSVTDSSSLIASCRISVNADSWQPVEPTDGIFDACTENFRQELALPLAENIIAIWTADAQGNTATGKNLVKR</sequence>
<evidence type="ECO:0000313" key="2">
    <source>
        <dbReference type="Proteomes" id="UP000215559"/>
    </source>
</evidence>
<proteinExistence type="predicted"/>
<dbReference type="Proteomes" id="UP000215559">
    <property type="component" value="Unassembled WGS sequence"/>
</dbReference>
<dbReference type="InterPro" id="IPR015943">
    <property type="entry name" value="WD40/YVTN_repeat-like_dom_sf"/>
</dbReference>
<dbReference type="AlphaFoldDB" id="A0A235BQC4"/>
<evidence type="ECO:0008006" key="3">
    <source>
        <dbReference type="Google" id="ProtNLM"/>
    </source>
</evidence>
<name>A0A235BQC4_UNCW3</name>
<organism evidence="1 2">
    <name type="scientific">candidate division WOR-3 bacterium JGI_Cruoil_03_51_56</name>
    <dbReference type="NCBI Taxonomy" id="1973747"/>
    <lineage>
        <taxon>Bacteria</taxon>
        <taxon>Bacteria division WOR-3</taxon>
    </lineage>
</organism>
<dbReference type="EMBL" id="NOZP01000142">
    <property type="protein sequence ID" value="OYD14690.1"/>
    <property type="molecule type" value="Genomic_DNA"/>
</dbReference>
<evidence type="ECO:0000313" key="1">
    <source>
        <dbReference type="EMBL" id="OYD14690.1"/>
    </source>
</evidence>